<gene>
    <name evidence="1" type="ORF">H2200_013640</name>
</gene>
<evidence type="ECO:0000313" key="2">
    <source>
        <dbReference type="Proteomes" id="UP001172673"/>
    </source>
</evidence>
<reference evidence="1" key="1">
    <citation type="submission" date="2022-10" db="EMBL/GenBank/DDBJ databases">
        <title>Culturing micro-colonial fungi from biological soil crusts in the Mojave desert and describing Neophaeococcomyces mojavensis, and introducing the new genera and species Taxawa tesnikishii.</title>
        <authorList>
            <person name="Kurbessoian T."/>
            <person name="Stajich J.E."/>
        </authorList>
    </citation>
    <scope>NUCLEOTIDE SEQUENCE</scope>
    <source>
        <strain evidence="1">TK_41</strain>
    </source>
</reference>
<evidence type="ECO:0000313" key="1">
    <source>
        <dbReference type="EMBL" id="KAJ9601867.1"/>
    </source>
</evidence>
<comment type="caution">
    <text evidence="1">The sequence shown here is derived from an EMBL/GenBank/DDBJ whole genome shotgun (WGS) entry which is preliminary data.</text>
</comment>
<dbReference type="EMBL" id="JAPDRK010000034">
    <property type="protein sequence ID" value="KAJ9601867.1"/>
    <property type="molecule type" value="Genomic_DNA"/>
</dbReference>
<accession>A0AA38WP72</accession>
<name>A0AA38WP72_9EURO</name>
<dbReference type="Proteomes" id="UP001172673">
    <property type="component" value="Unassembled WGS sequence"/>
</dbReference>
<organism evidence="1 2">
    <name type="scientific">Cladophialophora chaetospira</name>
    <dbReference type="NCBI Taxonomy" id="386627"/>
    <lineage>
        <taxon>Eukaryota</taxon>
        <taxon>Fungi</taxon>
        <taxon>Dikarya</taxon>
        <taxon>Ascomycota</taxon>
        <taxon>Pezizomycotina</taxon>
        <taxon>Eurotiomycetes</taxon>
        <taxon>Chaetothyriomycetidae</taxon>
        <taxon>Chaetothyriales</taxon>
        <taxon>Herpotrichiellaceae</taxon>
        <taxon>Cladophialophora</taxon>
    </lineage>
</organism>
<dbReference type="AlphaFoldDB" id="A0AA38WP72"/>
<protein>
    <submittedName>
        <fullName evidence="1">Uncharacterized protein</fullName>
    </submittedName>
</protein>
<proteinExistence type="predicted"/>
<sequence>MGQYWIVTSPDQRQQISTLAWGKLGEIFPNGNAGRFLEHLLMVPPGKQCLNEYSKQFDFRLSPNDGNKEEIAKLIKPVLERLFDNYFGVWASQKIVCVGDYAEGQPRALEHIQQPLYDPYELPEIDPLPLQVDLMRKGLDTQSQRTLEDICSQLQANYFPVDQQYVLLNFTTKDYVLDRSYLEIDLPYTDKSSIRGLGDVVLSQICWTQDPSTSLECSPDLEGAWAGHGFGIVTLSIFDEMTGGREGWKDVTNERWEELGEIISAEDH</sequence>
<keyword evidence="2" id="KW-1185">Reference proteome</keyword>